<evidence type="ECO:0000256" key="9">
    <source>
        <dbReference type="ARBA" id="ARBA00047380"/>
    </source>
</evidence>
<name>A0A0F3GVS4_9BACT</name>
<evidence type="ECO:0000313" key="12">
    <source>
        <dbReference type="EMBL" id="KJU85990.1"/>
    </source>
</evidence>
<sequence length="295" mass="32779">MEEGSLRCDANVSLRPRGTEALGTKTEIKNINSFRFVEKALEYEIKRQEKVLKAGGTITQETRLWDVATGVTQSMRSKEEAHDYRYFPEPDLVPIAVSDEFIDGIRTTMPELPDTLKERFVAVYNLPQYDADILTSDKQVAVFFEETVRGGANPKAASNWIMGELMRLLNESAAAPAMVAFESMPLRPTDLVGLIKLIDDGTISVKIAKVVFEDMFTTGKSAQEVVKDRGLVQISDEGQLEQTIAGIIAANPAETERYRAGEVKLMGFFVGEVMKATKGKANPKLVNEILRRRLA</sequence>
<dbReference type="InterPro" id="IPR003789">
    <property type="entry name" value="Asn/Gln_tRNA_amidoTrase-B-like"/>
</dbReference>
<reference evidence="12 13" key="1">
    <citation type="submission" date="2015-02" db="EMBL/GenBank/DDBJ databases">
        <title>Single-cell genomics of uncultivated deep-branching MTB reveals a conserved set of magnetosome genes.</title>
        <authorList>
            <person name="Kolinko S."/>
            <person name="Richter M."/>
            <person name="Glockner F.O."/>
            <person name="Brachmann A."/>
            <person name="Schuler D."/>
        </authorList>
    </citation>
    <scope>NUCLEOTIDE SEQUENCE [LARGE SCALE GENOMIC DNA]</scope>
    <source>
        <strain evidence="12">TM-1</strain>
    </source>
</reference>
<evidence type="ECO:0000256" key="6">
    <source>
        <dbReference type="ARBA" id="ARBA00022840"/>
    </source>
</evidence>
<evidence type="ECO:0000256" key="3">
    <source>
        <dbReference type="ARBA" id="ARBA00016923"/>
    </source>
</evidence>
<comment type="caution">
    <text evidence="12">The sequence shown here is derived from an EMBL/GenBank/DDBJ whole genome shotgun (WGS) entry which is preliminary data.</text>
</comment>
<dbReference type="Gene3D" id="1.10.10.410">
    <property type="match status" value="1"/>
</dbReference>
<dbReference type="GO" id="GO:0070681">
    <property type="term" value="P:glutaminyl-tRNAGln biosynthesis via transamidation"/>
    <property type="evidence" value="ECO:0007669"/>
    <property type="project" value="TreeGrafter"/>
</dbReference>
<dbReference type="InterPro" id="IPR014746">
    <property type="entry name" value="Gln_synth/guanido_kin_cat_dom"/>
</dbReference>
<dbReference type="Pfam" id="PF02934">
    <property type="entry name" value="GatB_N"/>
    <property type="match status" value="1"/>
</dbReference>
<dbReference type="SUPFAM" id="SSF89095">
    <property type="entry name" value="GatB/YqeY motif"/>
    <property type="match status" value="1"/>
</dbReference>
<evidence type="ECO:0000313" key="13">
    <source>
        <dbReference type="Proteomes" id="UP000033423"/>
    </source>
</evidence>
<gene>
    <name evidence="12" type="ORF">MBAV_001817</name>
</gene>
<dbReference type="InterPro" id="IPR006075">
    <property type="entry name" value="Asn/Gln-tRNA_Trfase_suB/E_cat"/>
</dbReference>
<keyword evidence="12" id="KW-0808">Transferase</keyword>
<evidence type="ECO:0000256" key="5">
    <source>
        <dbReference type="ARBA" id="ARBA00022741"/>
    </source>
</evidence>
<accession>A0A0F3GVS4</accession>
<dbReference type="FunFam" id="1.10.150.380:FF:000001">
    <property type="entry name" value="Aspartyl/glutamyl-tRNA(Asn/Gln) amidotransferase subunit B"/>
    <property type="match status" value="1"/>
</dbReference>
<dbReference type="Pfam" id="PF02637">
    <property type="entry name" value="GatB_Yqey"/>
    <property type="match status" value="1"/>
</dbReference>
<keyword evidence="6" id="KW-0067">ATP-binding</keyword>
<evidence type="ECO:0000256" key="1">
    <source>
        <dbReference type="ARBA" id="ARBA00005306"/>
    </source>
</evidence>
<comment type="catalytic activity">
    <reaction evidence="10">
        <text>L-glutamyl-tRNA(Gln) + L-glutamine + ATP + H2O = L-glutaminyl-tRNA(Gln) + L-glutamate + ADP + phosphate + H(+)</text>
        <dbReference type="Rhea" id="RHEA:17521"/>
        <dbReference type="Rhea" id="RHEA-COMP:9681"/>
        <dbReference type="Rhea" id="RHEA-COMP:9684"/>
        <dbReference type="ChEBI" id="CHEBI:15377"/>
        <dbReference type="ChEBI" id="CHEBI:15378"/>
        <dbReference type="ChEBI" id="CHEBI:29985"/>
        <dbReference type="ChEBI" id="CHEBI:30616"/>
        <dbReference type="ChEBI" id="CHEBI:43474"/>
        <dbReference type="ChEBI" id="CHEBI:58359"/>
        <dbReference type="ChEBI" id="CHEBI:78520"/>
        <dbReference type="ChEBI" id="CHEBI:78521"/>
        <dbReference type="ChEBI" id="CHEBI:456216"/>
    </reaction>
</comment>
<dbReference type="GO" id="GO:0005524">
    <property type="term" value="F:ATP binding"/>
    <property type="evidence" value="ECO:0007669"/>
    <property type="project" value="UniProtKB-KW"/>
</dbReference>
<dbReference type="EMBL" id="LACI01000782">
    <property type="protein sequence ID" value="KJU85990.1"/>
    <property type="molecule type" value="Genomic_DNA"/>
</dbReference>
<organism evidence="12 13">
    <name type="scientific">Candidatus Magnetobacterium bavaricum</name>
    <dbReference type="NCBI Taxonomy" id="29290"/>
    <lineage>
        <taxon>Bacteria</taxon>
        <taxon>Pseudomonadati</taxon>
        <taxon>Nitrospirota</taxon>
        <taxon>Thermodesulfovibrionia</taxon>
        <taxon>Thermodesulfovibrionales</taxon>
        <taxon>Candidatus Magnetobacteriaceae</taxon>
        <taxon>Candidatus Magnetobacterium</taxon>
    </lineage>
</organism>
<dbReference type="NCBIfam" id="NF004012">
    <property type="entry name" value="PRK05477.1-2"/>
    <property type="match status" value="1"/>
</dbReference>
<dbReference type="InterPro" id="IPR042114">
    <property type="entry name" value="GatB_C_1"/>
</dbReference>
<keyword evidence="4" id="KW-0436">Ligase</keyword>
<comment type="similarity">
    <text evidence="1">Belongs to the GatB/GatE family. GatB subfamily.</text>
</comment>
<evidence type="ECO:0000256" key="2">
    <source>
        <dbReference type="ARBA" id="ARBA00011123"/>
    </source>
</evidence>
<dbReference type="InterPro" id="IPR018027">
    <property type="entry name" value="Asn/Gln_amidotransferase"/>
</dbReference>
<dbReference type="GO" id="GO:0016740">
    <property type="term" value="F:transferase activity"/>
    <property type="evidence" value="ECO:0007669"/>
    <property type="project" value="UniProtKB-KW"/>
</dbReference>
<dbReference type="AlphaFoldDB" id="A0A0F3GVS4"/>
<evidence type="ECO:0000256" key="4">
    <source>
        <dbReference type="ARBA" id="ARBA00022598"/>
    </source>
</evidence>
<feature type="domain" description="Asn/Gln amidotransferase" evidence="11">
    <location>
        <begin position="142"/>
        <end position="294"/>
    </location>
</feature>
<evidence type="ECO:0000256" key="8">
    <source>
        <dbReference type="ARBA" id="ARBA00024799"/>
    </source>
</evidence>
<dbReference type="InterPro" id="IPR017959">
    <property type="entry name" value="Asn/Gln-tRNA_amidoTrfase_suB/E"/>
</dbReference>
<dbReference type="GO" id="GO:0050567">
    <property type="term" value="F:glutaminyl-tRNA synthase (glutamine-hydrolyzing) activity"/>
    <property type="evidence" value="ECO:0007669"/>
    <property type="project" value="TreeGrafter"/>
</dbReference>
<dbReference type="PANTHER" id="PTHR11659:SF0">
    <property type="entry name" value="GLUTAMYL-TRNA(GLN) AMIDOTRANSFERASE SUBUNIT B, MITOCHONDRIAL"/>
    <property type="match status" value="1"/>
</dbReference>
<comment type="catalytic activity">
    <reaction evidence="9">
        <text>L-aspartyl-tRNA(Asn) + L-glutamine + ATP + H2O = L-asparaginyl-tRNA(Asn) + L-glutamate + ADP + phosphate + 2 H(+)</text>
        <dbReference type="Rhea" id="RHEA:14513"/>
        <dbReference type="Rhea" id="RHEA-COMP:9674"/>
        <dbReference type="Rhea" id="RHEA-COMP:9677"/>
        <dbReference type="ChEBI" id="CHEBI:15377"/>
        <dbReference type="ChEBI" id="CHEBI:15378"/>
        <dbReference type="ChEBI" id="CHEBI:29985"/>
        <dbReference type="ChEBI" id="CHEBI:30616"/>
        <dbReference type="ChEBI" id="CHEBI:43474"/>
        <dbReference type="ChEBI" id="CHEBI:58359"/>
        <dbReference type="ChEBI" id="CHEBI:78515"/>
        <dbReference type="ChEBI" id="CHEBI:78516"/>
        <dbReference type="ChEBI" id="CHEBI:456216"/>
    </reaction>
</comment>
<dbReference type="Gene3D" id="1.10.150.380">
    <property type="entry name" value="GatB domain, N-terminal subdomain"/>
    <property type="match status" value="1"/>
</dbReference>
<evidence type="ECO:0000256" key="10">
    <source>
        <dbReference type="ARBA" id="ARBA00047913"/>
    </source>
</evidence>
<dbReference type="SUPFAM" id="SSF55931">
    <property type="entry name" value="Glutamine synthetase/guanido kinase"/>
    <property type="match status" value="1"/>
</dbReference>
<dbReference type="Proteomes" id="UP000033423">
    <property type="component" value="Unassembled WGS sequence"/>
</dbReference>
<evidence type="ECO:0000259" key="11">
    <source>
        <dbReference type="SMART" id="SM00845"/>
    </source>
</evidence>
<dbReference type="PANTHER" id="PTHR11659">
    <property type="entry name" value="GLUTAMYL-TRNA GLN AMIDOTRANSFERASE SUBUNIT B MITOCHONDRIAL AND PROKARYOTIC PET112-RELATED"/>
    <property type="match status" value="1"/>
</dbReference>
<dbReference type="GO" id="GO:0006412">
    <property type="term" value="P:translation"/>
    <property type="evidence" value="ECO:0007669"/>
    <property type="project" value="UniProtKB-KW"/>
</dbReference>
<evidence type="ECO:0000256" key="7">
    <source>
        <dbReference type="ARBA" id="ARBA00022917"/>
    </source>
</evidence>
<dbReference type="PATRIC" id="fig|29290.4.peg.2436"/>
<protein>
    <recommendedName>
        <fullName evidence="3">Aspartyl/glutamyl-tRNA(Asn/Gln) amidotransferase subunit B</fullName>
    </recommendedName>
</protein>
<dbReference type="FunFam" id="1.10.10.410:FF:000001">
    <property type="entry name" value="Aspartyl/glutamyl-tRNA(Asn/Gln) amidotransferase subunit B"/>
    <property type="match status" value="1"/>
</dbReference>
<dbReference type="InterPro" id="IPR023168">
    <property type="entry name" value="GatB_Yqey_C_2"/>
</dbReference>
<comment type="subunit">
    <text evidence="2">Heterotrimer of A, B and C subunits.</text>
</comment>
<keyword evidence="13" id="KW-1185">Reference proteome</keyword>
<keyword evidence="5" id="KW-0547">Nucleotide-binding</keyword>
<proteinExistence type="inferred from homology"/>
<keyword evidence="7" id="KW-0648">Protein biosynthesis</keyword>
<comment type="function">
    <text evidence="8">Allows the formation of correctly charged Asn-tRNA(Asn) or Gln-tRNA(Gln) through the transamidation of misacylated Asp-tRNA(Asn) or Glu-tRNA(Gln) in organisms which lack either or both of asparaginyl-tRNA or glutaminyl-tRNA synthetases. The reaction takes place in the presence of glutamine and ATP through an activated phospho-Asp-tRNA(Asn) or phospho-Glu-tRNA(Gln).</text>
</comment>
<dbReference type="SMART" id="SM00845">
    <property type="entry name" value="GatB_Yqey"/>
    <property type="match status" value="1"/>
</dbReference>